<protein>
    <submittedName>
        <fullName evidence="2">Uncharacterized protein</fullName>
    </submittedName>
</protein>
<evidence type="ECO:0000256" key="1">
    <source>
        <dbReference type="SAM" id="MobiDB-lite"/>
    </source>
</evidence>
<reference evidence="2 3" key="1">
    <citation type="submission" date="2011-05" db="EMBL/GenBank/DDBJ databases">
        <authorList>
            <person name="Durkin A.S."/>
            <person name="McCorrison J."/>
            <person name="Torralba M."/>
            <person name="Gillis M."/>
            <person name="Methe B."/>
            <person name="Sutton G."/>
            <person name="Nelson K.E."/>
        </authorList>
    </citation>
    <scope>NUCLEOTIDE SEQUENCE [LARGE SCALE GENOMIC DNA]</scope>
    <source>
        <strain evidence="2 3">ATCC 51100</strain>
    </source>
</reference>
<organism evidence="2 3">
    <name type="scientific">Streptococcus cristatus ATCC 51100</name>
    <dbReference type="NCBI Taxonomy" id="889201"/>
    <lineage>
        <taxon>Bacteria</taxon>
        <taxon>Bacillati</taxon>
        <taxon>Bacillota</taxon>
        <taxon>Bacilli</taxon>
        <taxon>Lactobacillales</taxon>
        <taxon>Streptococcaceae</taxon>
        <taxon>Streptococcus</taxon>
    </lineage>
</organism>
<dbReference type="Proteomes" id="UP000004274">
    <property type="component" value="Unassembled WGS sequence"/>
</dbReference>
<feature type="region of interest" description="Disordered" evidence="1">
    <location>
        <begin position="34"/>
        <end position="54"/>
    </location>
</feature>
<name>A0AAV3EGD3_STRCR</name>
<accession>A0AAV3EGD3</accession>
<proteinExistence type="predicted"/>
<dbReference type="AlphaFoldDB" id="A0AAV3EGD3"/>
<comment type="caution">
    <text evidence="2">The sequence shown here is derived from an EMBL/GenBank/DDBJ whole genome shotgun (WGS) entry which is preliminary data.</text>
</comment>
<dbReference type="EMBL" id="AFUE01000005">
    <property type="protein sequence ID" value="EGU68457.1"/>
    <property type="molecule type" value="Genomic_DNA"/>
</dbReference>
<evidence type="ECO:0000313" key="3">
    <source>
        <dbReference type="Proteomes" id="UP000004274"/>
    </source>
</evidence>
<sequence>MCGQGQGTSLTGSQAKSCRLPSRQFLAKQKLAILTASKKGHLGQRPKNDGTSNR</sequence>
<evidence type="ECO:0000313" key="2">
    <source>
        <dbReference type="EMBL" id="EGU68457.1"/>
    </source>
</evidence>
<gene>
    <name evidence="2" type="ORF">HMPREF9960_1007</name>
</gene>